<dbReference type="EMBL" id="GL883090">
    <property type="protein sequence ID" value="EGG12742.1"/>
    <property type="molecule type" value="Genomic_DNA"/>
</dbReference>
<dbReference type="Proteomes" id="UP000001072">
    <property type="component" value="Unassembled WGS sequence"/>
</dbReference>
<keyword evidence="2" id="KW-1185">Reference proteome</keyword>
<accession>F4R454</accession>
<gene>
    <name evidence="1" type="ORF">MELLADRAFT_86998</name>
</gene>
<name>F4R454_MELLP</name>
<sequence>MRLSKAQSIRSVDQSGGYGTLRHFLHGSFELITLRSLCEEFTGFFFVSDLSLSLFS</sequence>
<protein>
    <submittedName>
        <fullName evidence="1">Uncharacterized protein</fullName>
    </submittedName>
</protein>
<organism evidence="2">
    <name type="scientific">Melampsora larici-populina (strain 98AG31 / pathotype 3-4-7)</name>
    <name type="common">Poplar leaf rust fungus</name>
    <dbReference type="NCBI Taxonomy" id="747676"/>
    <lineage>
        <taxon>Eukaryota</taxon>
        <taxon>Fungi</taxon>
        <taxon>Dikarya</taxon>
        <taxon>Basidiomycota</taxon>
        <taxon>Pucciniomycotina</taxon>
        <taxon>Pucciniomycetes</taxon>
        <taxon>Pucciniales</taxon>
        <taxon>Melampsoraceae</taxon>
        <taxon>Melampsora</taxon>
    </lineage>
</organism>
<dbReference type="HOGENOM" id="CLU_3014664_0_0_1"/>
<evidence type="ECO:0000313" key="1">
    <source>
        <dbReference type="EMBL" id="EGG12742.1"/>
    </source>
</evidence>
<dbReference type="VEuPathDB" id="FungiDB:MELLADRAFT_86998"/>
<evidence type="ECO:0000313" key="2">
    <source>
        <dbReference type="Proteomes" id="UP000001072"/>
    </source>
</evidence>
<reference evidence="2" key="1">
    <citation type="journal article" date="2011" name="Proc. Natl. Acad. Sci. U.S.A.">
        <title>Obligate biotrophy features unraveled by the genomic analysis of rust fungi.</title>
        <authorList>
            <person name="Duplessis S."/>
            <person name="Cuomo C.A."/>
            <person name="Lin Y.-C."/>
            <person name="Aerts A."/>
            <person name="Tisserant E."/>
            <person name="Veneault-Fourrey C."/>
            <person name="Joly D.L."/>
            <person name="Hacquard S."/>
            <person name="Amselem J."/>
            <person name="Cantarel B.L."/>
            <person name="Chiu R."/>
            <person name="Coutinho P.M."/>
            <person name="Feau N."/>
            <person name="Field M."/>
            <person name="Frey P."/>
            <person name="Gelhaye E."/>
            <person name="Goldberg J."/>
            <person name="Grabherr M.G."/>
            <person name="Kodira C.D."/>
            <person name="Kohler A."/>
            <person name="Kuees U."/>
            <person name="Lindquist E.A."/>
            <person name="Lucas S.M."/>
            <person name="Mago R."/>
            <person name="Mauceli E."/>
            <person name="Morin E."/>
            <person name="Murat C."/>
            <person name="Pangilinan J.L."/>
            <person name="Park R."/>
            <person name="Pearson M."/>
            <person name="Quesneville H."/>
            <person name="Rouhier N."/>
            <person name="Sakthikumar S."/>
            <person name="Salamov A.A."/>
            <person name="Schmutz J."/>
            <person name="Selles B."/>
            <person name="Shapiro H."/>
            <person name="Tanguay P."/>
            <person name="Tuskan G.A."/>
            <person name="Henrissat B."/>
            <person name="Van de Peer Y."/>
            <person name="Rouze P."/>
            <person name="Ellis J.G."/>
            <person name="Dodds P.N."/>
            <person name="Schein J.E."/>
            <person name="Zhong S."/>
            <person name="Hamelin R.C."/>
            <person name="Grigoriev I.V."/>
            <person name="Szabo L.J."/>
            <person name="Martin F."/>
        </authorList>
    </citation>
    <scope>NUCLEOTIDE SEQUENCE [LARGE SCALE GENOMIC DNA]</scope>
    <source>
        <strain evidence="2">98AG31 / pathotype 3-4-7</strain>
    </source>
</reference>
<dbReference type="KEGG" id="mlr:MELLADRAFT_86998"/>
<proteinExistence type="predicted"/>
<dbReference type="InParanoid" id="F4R454"/>
<dbReference type="AlphaFoldDB" id="F4R454"/>
<dbReference type="GeneID" id="18934361"/>
<dbReference type="RefSeq" id="XP_007403680.1">
    <property type="nucleotide sequence ID" value="XM_007403618.1"/>
</dbReference>